<gene>
    <name evidence="2" type="ORF">B0H16DRAFT_1891555</name>
</gene>
<feature type="transmembrane region" description="Helical" evidence="1">
    <location>
        <begin position="190"/>
        <end position="209"/>
    </location>
</feature>
<feature type="transmembrane region" description="Helical" evidence="1">
    <location>
        <begin position="25"/>
        <end position="50"/>
    </location>
</feature>
<feature type="transmembrane region" description="Helical" evidence="1">
    <location>
        <begin position="258"/>
        <end position="277"/>
    </location>
</feature>
<accession>A0AAD7MY72</accession>
<feature type="transmembrane region" description="Helical" evidence="1">
    <location>
        <begin position="229"/>
        <end position="252"/>
    </location>
</feature>
<keyword evidence="3" id="KW-1185">Reference proteome</keyword>
<sequence length="321" mass="34846">MSFPRAGVPVTLLAESDPQGPHRTMLINVFLALQMLGLIGSCALVLTTTLSRRAPRSATWQNFFTSWIISTVSYALLLFGGQLGQMQAAKDPMFGVCLAQAGLVYGIPSLTAATTFGLIAQIWFSVQSLLARKVKHEQLLTIGLLILPYVILASMVIASWAAGIHNPQVVRIIGSGMYCHIDNSSTLGRVSAVLVALTMIPTVALEIMICVSLRRNWETFKRMKHSLAIILRVVIFTIFGILAISLSAVFVFSSAHGAGLNIVFATMPVVAVVVFSTQKDILSVWMFWKRPSKEFLNMDGAHEKTLPGLPSARSSVSTVQV</sequence>
<keyword evidence="1" id="KW-0472">Membrane</keyword>
<keyword evidence="1" id="KW-0812">Transmembrane</keyword>
<evidence type="ECO:0000256" key="1">
    <source>
        <dbReference type="SAM" id="Phobius"/>
    </source>
</evidence>
<evidence type="ECO:0000313" key="3">
    <source>
        <dbReference type="Proteomes" id="UP001215598"/>
    </source>
</evidence>
<dbReference type="Proteomes" id="UP001215598">
    <property type="component" value="Unassembled WGS sequence"/>
</dbReference>
<protein>
    <submittedName>
        <fullName evidence="2">Uncharacterized protein</fullName>
    </submittedName>
</protein>
<reference evidence="2" key="1">
    <citation type="submission" date="2023-03" db="EMBL/GenBank/DDBJ databases">
        <title>Massive genome expansion in bonnet fungi (Mycena s.s.) driven by repeated elements and novel gene families across ecological guilds.</title>
        <authorList>
            <consortium name="Lawrence Berkeley National Laboratory"/>
            <person name="Harder C.B."/>
            <person name="Miyauchi S."/>
            <person name="Viragh M."/>
            <person name="Kuo A."/>
            <person name="Thoen E."/>
            <person name="Andreopoulos B."/>
            <person name="Lu D."/>
            <person name="Skrede I."/>
            <person name="Drula E."/>
            <person name="Henrissat B."/>
            <person name="Morin E."/>
            <person name="Kohler A."/>
            <person name="Barry K."/>
            <person name="LaButti K."/>
            <person name="Morin E."/>
            <person name="Salamov A."/>
            <person name="Lipzen A."/>
            <person name="Mereny Z."/>
            <person name="Hegedus B."/>
            <person name="Baldrian P."/>
            <person name="Stursova M."/>
            <person name="Weitz H."/>
            <person name="Taylor A."/>
            <person name="Grigoriev I.V."/>
            <person name="Nagy L.G."/>
            <person name="Martin F."/>
            <person name="Kauserud H."/>
        </authorList>
    </citation>
    <scope>NUCLEOTIDE SEQUENCE</scope>
    <source>
        <strain evidence="2">CBHHK182m</strain>
    </source>
</reference>
<organism evidence="2 3">
    <name type="scientific">Mycena metata</name>
    <dbReference type="NCBI Taxonomy" id="1033252"/>
    <lineage>
        <taxon>Eukaryota</taxon>
        <taxon>Fungi</taxon>
        <taxon>Dikarya</taxon>
        <taxon>Basidiomycota</taxon>
        <taxon>Agaricomycotina</taxon>
        <taxon>Agaricomycetes</taxon>
        <taxon>Agaricomycetidae</taxon>
        <taxon>Agaricales</taxon>
        <taxon>Marasmiineae</taxon>
        <taxon>Mycenaceae</taxon>
        <taxon>Mycena</taxon>
    </lineage>
</organism>
<name>A0AAD7MY72_9AGAR</name>
<dbReference type="EMBL" id="JARKIB010000115">
    <property type="protein sequence ID" value="KAJ7737706.1"/>
    <property type="molecule type" value="Genomic_DNA"/>
</dbReference>
<evidence type="ECO:0000313" key="2">
    <source>
        <dbReference type="EMBL" id="KAJ7737706.1"/>
    </source>
</evidence>
<feature type="transmembrane region" description="Helical" evidence="1">
    <location>
        <begin position="138"/>
        <end position="162"/>
    </location>
</feature>
<feature type="transmembrane region" description="Helical" evidence="1">
    <location>
        <begin position="62"/>
        <end position="83"/>
    </location>
</feature>
<keyword evidence="1" id="KW-1133">Transmembrane helix</keyword>
<dbReference type="AlphaFoldDB" id="A0AAD7MY72"/>
<proteinExistence type="predicted"/>
<comment type="caution">
    <text evidence="2">The sequence shown here is derived from an EMBL/GenBank/DDBJ whole genome shotgun (WGS) entry which is preliminary data.</text>
</comment>
<feature type="transmembrane region" description="Helical" evidence="1">
    <location>
        <begin position="103"/>
        <end position="126"/>
    </location>
</feature>